<evidence type="ECO:0000256" key="1">
    <source>
        <dbReference type="SAM" id="MobiDB-lite"/>
    </source>
</evidence>
<accession>A0A915N8Z2</accession>
<keyword evidence="2" id="KW-1185">Reference proteome</keyword>
<dbReference type="WBParaSite" id="scaffold95_cov371.g236">
    <property type="protein sequence ID" value="scaffold95_cov371.g236"/>
    <property type="gene ID" value="scaffold95_cov371.g236"/>
</dbReference>
<name>A0A915N8Z2_MELJA</name>
<proteinExistence type="predicted"/>
<feature type="region of interest" description="Disordered" evidence="1">
    <location>
        <begin position="22"/>
        <end position="45"/>
    </location>
</feature>
<evidence type="ECO:0000313" key="2">
    <source>
        <dbReference type="Proteomes" id="UP000887561"/>
    </source>
</evidence>
<evidence type="ECO:0000313" key="3">
    <source>
        <dbReference type="WBParaSite" id="scaffold95_cov371.g236"/>
    </source>
</evidence>
<reference evidence="3" key="1">
    <citation type="submission" date="2022-11" db="UniProtKB">
        <authorList>
            <consortium name="WormBaseParasite"/>
        </authorList>
    </citation>
    <scope>IDENTIFICATION</scope>
</reference>
<sequence>MQRTYMDYFWKMNLFVEHVGAAAPPQHGPESSTSTSNSSSSGNGGKPIDEIKFSLAELSFLIRILRQIDPDYLIESSYDHTFHEVIMMTGNQEECNRLGFHKLLEI</sequence>
<dbReference type="Proteomes" id="UP000887561">
    <property type="component" value="Unplaced"/>
</dbReference>
<feature type="compositionally biased region" description="Low complexity" evidence="1">
    <location>
        <begin position="31"/>
        <end position="41"/>
    </location>
</feature>
<organism evidence="2 3">
    <name type="scientific">Meloidogyne javanica</name>
    <name type="common">Root-knot nematode worm</name>
    <dbReference type="NCBI Taxonomy" id="6303"/>
    <lineage>
        <taxon>Eukaryota</taxon>
        <taxon>Metazoa</taxon>
        <taxon>Ecdysozoa</taxon>
        <taxon>Nematoda</taxon>
        <taxon>Chromadorea</taxon>
        <taxon>Rhabditida</taxon>
        <taxon>Tylenchina</taxon>
        <taxon>Tylenchomorpha</taxon>
        <taxon>Tylenchoidea</taxon>
        <taxon>Meloidogynidae</taxon>
        <taxon>Meloidogyninae</taxon>
        <taxon>Meloidogyne</taxon>
        <taxon>Meloidogyne incognita group</taxon>
    </lineage>
</organism>
<protein>
    <submittedName>
        <fullName evidence="3">Uncharacterized protein</fullName>
    </submittedName>
</protein>
<dbReference type="AlphaFoldDB" id="A0A915N8Z2"/>